<comment type="subunit">
    <text evidence="9">The system is composed of three essential subunits: KdpA, KdpB and KdpC.</text>
</comment>
<feature type="transmembrane region" description="Helical" evidence="9">
    <location>
        <begin position="280"/>
        <end position="300"/>
    </location>
</feature>
<evidence type="ECO:0000256" key="7">
    <source>
        <dbReference type="ARBA" id="ARBA00023065"/>
    </source>
</evidence>
<feature type="transmembrane region" description="Helical" evidence="9">
    <location>
        <begin position="376"/>
        <end position="394"/>
    </location>
</feature>
<dbReference type="Pfam" id="PF03814">
    <property type="entry name" value="KdpA"/>
    <property type="match status" value="1"/>
</dbReference>
<dbReference type="PIRSF" id="PIRSF001294">
    <property type="entry name" value="K_ATPaseA"/>
    <property type="match status" value="1"/>
</dbReference>
<evidence type="ECO:0000256" key="5">
    <source>
        <dbReference type="ARBA" id="ARBA00022958"/>
    </source>
</evidence>
<evidence type="ECO:0000256" key="2">
    <source>
        <dbReference type="ARBA" id="ARBA00022475"/>
    </source>
</evidence>
<sequence>MSTTAAGMIFISSLIVALGLAHRPLGDYIYRVYTSTKHNVVERGVYRLLGVRADAEQSWGVYARSLLAFSVVSILVVYGMQRLQDKLPLSLGMKPVTDHIAWNTAVSFVTNTNWQAYSGESTMGYLTQMTALAVQNFVSAAVGMAVAIALVRGFARRRSETIGNFWVDLVRGSLHILLPIAFVGALVLVAGGVIQNFSGVHEVTTLTGGTQGITGGPVASQEAIKELGTNGGGFYNANSAHPFENTTNWTNWLEIFFLLVIPFALPRTFGKLIGQVKQGYAILAVMGVIALTSVLLTNLFELGGHATVPQAVGAAMEGKEVRFGISDSATFAASTTLTSTGAVNSFHDSFTPFGGMMTMFNMMLGEVAPGGVGSGLYGMLILAVITVFVAGLMVGRTPEYLGKKIGAREIKLASLYFLVTPVLVLIGTAFAMGSAEQRASMLNSGPHGLSEVLYAFTSASNNNGSAFAGITVNTPWYDVALGLCMVFGRFLPIVLVLALAGSLAQQAPVPAGAGTLPTHRPLFVGMVVGVTVILVALTFLPALALGPIAEGLS</sequence>
<comment type="similarity">
    <text evidence="9">Belongs to the KdpA family.</text>
</comment>
<dbReference type="Proteomes" id="UP001597097">
    <property type="component" value="Unassembled WGS sequence"/>
</dbReference>
<organism evidence="10 11">
    <name type="scientific">Nonomuraea guangzhouensis</name>
    <dbReference type="NCBI Taxonomy" id="1291555"/>
    <lineage>
        <taxon>Bacteria</taxon>
        <taxon>Bacillati</taxon>
        <taxon>Actinomycetota</taxon>
        <taxon>Actinomycetes</taxon>
        <taxon>Streptosporangiales</taxon>
        <taxon>Streptosporangiaceae</taxon>
        <taxon>Nonomuraea</taxon>
    </lineage>
</organism>
<comment type="function">
    <text evidence="9">Part of the high-affinity ATP-driven potassium transport (or Kdp) system, which catalyzes the hydrolysis of ATP coupled with the electrogenic transport of potassium into the cytoplasm. This subunit binds the extracellular potassium ions and delivers the ions to the membrane domain of KdpB through an intramembrane tunnel.</text>
</comment>
<accession>A0ABW4GE70</accession>
<evidence type="ECO:0000256" key="4">
    <source>
        <dbReference type="ARBA" id="ARBA00022692"/>
    </source>
</evidence>
<gene>
    <name evidence="9 10" type="primary">kdpA</name>
    <name evidence="10" type="ORF">ACFSJ0_28385</name>
</gene>
<keyword evidence="5 9" id="KW-0630">Potassium</keyword>
<keyword evidence="2 9" id="KW-1003">Cell membrane</keyword>
<dbReference type="InterPro" id="IPR004623">
    <property type="entry name" value="KdpA"/>
</dbReference>
<evidence type="ECO:0000256" key="3">
    <source>
        <dbReference type="ARBA" id="ARBA00022538"/>
    </source>
</evidence>
<evidence type="ECO:0000256" key="9">
    <source>
        <dbReference type="HAMAP-Rule" id="MF_00275"/>
    </source>
</evidence>
<evidence type="ECO:0000256" key="6">
    <source>
        <dbReference type="ARBA" id="ARBA00022989"/>
    </source>
</evidence>
<comment type="caution">
    <text evidence="10">The sequence shown here is derived from an EMBL/GenBank/DDBJ whole genome shotgun (WGS) entry which is preliminary data.</text>
</comment>
<feature type="transmembrane region" description="Helical" evidence="9">
    <location>
        <begin position="415"/>
        <end position="435"/>
    </location>
</feature>
<evidence type="ECO:0000256" key="8">
    <source>
        <dbReference type="ARBA" id="ARBA00023136"/>
    </source>
</evidence>
<name>A0ABW4GE70_9ACTN</name>
<feature type="transmembrane region" description="Helical" evidence="9">
    <location>
        <begin position="137"/>
        <end position="155"/>
    </location>
</feature>
<protein>
    <recommendedName>
        <fullName evidence="9">Potassium-transporting ATPase potassium-binding subunit</fullName>
    </recommendedName>
    <alternativeName>
        <fullName evidence="9">ATP phosphohydrolase [potassium-transporting] A chain</fullName>
    </alternativeName>
    <alternativeName>
        <fullName evidence="9">Potassium-binding and translocating subunit A</fullName>
    </alternativeName>
    <alternativeName>
        <fullName evidence="9">Potassium-translocating ATPase A chain</fullName>
    </alternativeName>
</protein>
<evidence type="ECO:0000256" key="1">
    <source>
        <dbReference type="ARBA" id="ARBA00022448"/>
    </source>
</evidence>
<evidence type="ECO:0000313" key="10">
    <source>
        <dbReference type="EMBL" id="MFD1541007.1"/>
    </source>
</evidence>
<proteinExistence type="inferred from homology"/>
<keyword evidence="3 9" id="KW-0633">Potassium transport</keyword>
<dbReference type="PANTHER" id="PTHR30607:SF2">
    <property type="entry name" value="POTASSIUM-TRANSPORTING ATPASE POTASSIUM-BINDING SUBUNIT"/>
    <property type="match status" value="1"/>
</dbReference>
<feature type="transmembrane region" description="Helical" evidence="9">
    <location>
        <begin position="479"/>
        <end position="501"/>
    </location>
</feature>
<evidence type="ECO:0000313" key="11">
    <source>
        <dbReference type="Proteomes" id="UP001597097"/>
    </source>
</evidence>
<keyword evidence="6 9" id="KW-1133">Transmembrane helix</keyword>
<reference evidence="11" key="1">
    <citation type="journal article" date="2019" name="Int. J. Syst. Evol. Microbiol.">
        <title>The Global Catalogue of Microorganisms (GCM) 10K type strain sequencing project: providing services to taxonomists for standard genome sequencing and annotation.</title>
        <authorList>
            <consortium name="The Broad Institute Genomics Platform"/>
            <consortium name="The Broad Institute Genome Sequencing Center for Infectious Disease"/>
            <person name="Wu L."/>
            <person name="Ma J."/>
        </authorList>
    </citation>
    <scope>NUCLEOTIDE SEQUENCE [LARGE SCALE GENOMIC DNA]</scope>
    <source>
        <strain evidence="11">CGMCC 1.15399</strain>
    </source>
</reference>
<dbReference type="EMBL" id="JBHUCM010000020">
    <property type="protein sequence ID" value="MFD1541007.1"/>
    <property type="molecule type" value="Genomic_DNA"/>
</dbReference>
<dbReference type="HAMAP" id="MF_00275">
    <property type="entry name" value="KdpA"/>
    <property type="match status" value="1"/>
</dbReference>
<feature type="transmembrane region" description="Helical" evidence="9">
    <location>
        <begin position="61"/>
        <end position="80"/>
    </location>
</feature>
<comment type="caution">
    <text evidence="9">Lacks conserved residue(s) required for the propagation of feature annotation.</text>
</comment>
<keyword evidence="11" id="KW-1185">Reference proteome</keyword>
<keyword evidence="8 9" id="KW-0472">Membrane</keyword>
<dbReference type="NCBIfam" id="TIGR00680">
    <property type="entry name" value="kdpA"/>
    <property type="match status" value="1"/>
</dbReference>
<feature type="transmembrane region" description="Helical" evidence="9">
    <location>
        <begin position="176"/>
        <end position="194"/>
    </location>
</feature>
<dbReference type="RefSeq" id="WP_219532441.1">
    <property type="nucleotide sequence ID" value="NZ_JAHKRM010000014.1"/>
</dbReference>
<keyword evidence="1 9" id="KW-0813">Transport</keyword>
<feature type="transmembrane region" description="Helical" evidence="9">
    <location>
        <begin position="249"/>
        <end position="268"/>
    </location>
</feature>
<feature type="transmembrane region" description="Helical" evidence="9">
    <location>
        <begin position="522"/>
        <end position="544"/>
    </location>
</feature>
<keyword evidence="7 9" id="KW-0406">Ion transport</keyword>
<dbReference type="PANTHER" id="PTHR30607">
    <property type="entry name" value="POTASSIUM-TRANSPORTING ATPASE A CHAIN"/>
    <property type="match status" value="1"/>
</dbReference>
<keyword evidence="4 9" id="KW-0812">Transmembrane</keyword>
<comment type="subcellular location">
    <subcellularLocation>
        <location evidence="9">Cell membrane</location>
        <topology evidence="9">Multi-pass membrane protein</topology>
    </subcellularLocation>
</comment>